<evidence type="ECO:0000256" key="2">
    <source>
        <dbReference type="SAM" id="MobiDB-lite"/>
    </source>
</evidence>
<feature type="region of interest" description="Disordered" evidence="2">
    <location>
        <begin position="221"/>
        <end position="336"/>
    </location>
</feature>
<dbReference type="AlphaFoldDB" id="G0S1J4"/>
<dbReference type="EMBL" id="GL988039">
    <property type="protein sequence ID" value="EGS22904.1"/>
    <property type="molecule type" value="Genomic_DNA"/>
</dbReference>
<feature type="compositionally biased region" description="Basic and acidic residues" evidence="2">
    <location>
        <begin position="536"/>
        <end position="557"/>
    </location>
</feature>
<feature type="compositionally biased region" description="Low complexity" evidence="2">
    <location>
        <begin position="972"/>
        <end position="982"/>
    </location>
</feature>
<feature type="compositionally biased region" description="Low complexity" evidence="2">
    <location>
        <begin position="468"/>
        <end position="486"/>
    </location>
</feature>
<keyword evidence="1" id="KW-0175">Coiled coil</keyword>
<dbReference type="STRING" id="759272.G0S1J4"/>
<organism evidence="4">
    <name type="scientific">Chaetomium thermophilum (strain DSM 1495 / CBS 144.50 / IMI 039719)</name>
    <name type="common">Thermochaetoides thermophila</name>
    <dbReference type="NCBI Taxonomy" id="759272"/>
    <lineage>
        <taxon>Eukaryota</taxon>
        <taxon>Fungi</taxon>
        <taxon>Dikarya</taxon>
        <taxon>Ascomycota</taxon>
        <taxon>Pezizomycotina</taxon>
        <taxon>Sordariomycetes</taxon>
        <taxon>Sordariomycetidae</taxon>
        <taxon>Sordariales</taxon>
        <taxon>Chaetomiaceae</taxon>
        <taxon>Thermochaetoides</taxon>
    </lineage>
</organism>
<feature type="region of interest" description="Disordered" evidence="2">
    <location>
        <begin position="389"/>
        <end position="567"/>
    </location>
</feature>
<feature type="compositionally biased region" description="Polar residues" evidence="2">
    <location>
        <begin position="40"/>
        <end position="75"/>
    </location>
</feature>
<feature type="region of interest" description="Disordered" evidence="2">
    <location>
        <begin position="972"/>
        <end position="1039"/>
    </location>
</feature>
<feature type="compositionally biased region" description="Polar residues" evidence="2">
    <location>
        <begin position="699"/>
        <end position="712"/>
    </location>
</feature>
<feature type="region of interest" description="Disordered" evidence="2">
    <location>
        <begin position="694"/>
        <end position="728"/>
    </location>
</feature>
<dbReference type="KEGG" id="cthr:CTHT_0013810"/>
<dbReference type="GeneID" id="18255419"/>
<feature type="compositionally biased region" description="Acidic residues" evidence="2">
    <location>
        <begin position="279"/>
        <end position="298"/>
    </location>
</feature>
<sequence length="1039" mass="113353">MLEPDDDDNSLPNSWERIPSPSISTLSSFIPEDYSFPPYGSQNPHGHTPRPSNTAAPGVATQSSHPTSPQHSKQSSQDKGDGTTSLTNQIPEQSQQQPQGQLQRSPMPPQQPTPNPAVQTPPPTSSPSTSNSRKNNGSKPVQGASATVIAGSATTPAIHTGLGLGTGIGMPGLGLGIGVGINVAGMTPISLAGPVAMPTVKPAKMKSVVRGHSQIGTPVIGVTEGEETEEEETVRPGSTSYQRRREVMGPPSSPSPMPGGNVRGGAGMGTTVVFSSESSGEETDDEGAGEEAEDEEVLPDPNEDHLSDHRHPVTDTEEEGEVRSTQMEPSPSKSLAMSLIERLKEEKGWQIDLNDDYSARGLKEAGEYWYGAGEDDGGTVGTCAGSWTGIGTREGTVDDGAGVETREGSWGEVEWEEGREPESEPEGEGAGEGAGTGVEGVDGVEEEKEEQEEEEEEGGEGTGGTKLSVASFSKRSATSSSKRPPSLARQQPSPLPPAHFPASEPSPELKRDLASEPEQSPTFNPDEEDDDEEENKENIPSHKVDFDHNHDPKHEYEEGTGAAGYPHDSRVELMERLCALVQHLSTCRLGTDPQMEAEVLEALHLKVDEMEELVAMAEEVAEVEESVLLEKERAARGETVEEGDNEVTVWRDEDVEEGNGQQEQQQEEGKQEVLQQMDEEKLGIVGQQAWSFKHEEMEVSSSPPLQTQSLHRQPSPKPETRSASTQTVVDMVPREELEEAKRAAATHAALANRVVAEAQRLQKEVEKAVEAIKKRKEESEHLQAIIASRAKAAAERILDLEKEIDDLEEDLLLNESDLRHLRLSLRAVETVVRTELERHLTSSSPSVYSQPPCVGIDRELLQAIDNWKREWRGVRERMLSRQRERRERRRKLMREGWVGDDERERDEKFGEEDWGSWWGSVGETASLPRRGREHHEREHVKERDVPVDFRLHMPMDMGMGKGAGGKNFLLSTVPSSSPTPMGHGQGYGSSGGPQTVPEPRRKRDITPVSSVLGGTNGPMMRSPFSRARTRIRPGGGKRN</sequence>
<feature type="compositionally biased region" description="Basic and acidic residues" evidence="2">
    <location>
        <begin position="302"/>
        <end position="314"/>
    </location>
</feature>
<reference evidence="3 4" key="1">
    <citation type="journal article" date="2011" name="Cell">
        <title>Insight into structure and assembly of the nuclear pore complex by utilizing the genome of a eukaryotic thermophile.</title>
        <authorList>
            <person name="Amlacher S."/>
            <person name="Sarges P."/>
            <person name="Flemming D."/>
            <person name="van Noort V."/>
            <person name="Kunze R."/>
            <person name="Devos D.P."/>
            <person name="Arumugam M."/>
            <person name="Bork P."/>
            <person name="Hurt E."/>
        </authorList>
    </citation>
    <scope>NUCLEOTIDE SEQUENCE [LARGE SCALE GENOMIC DNA]</scope>
    <source>
        <strain evidence="4">DSM 1495 / CBS 144.50 / IMI 039719</strain>
    </source>
</reference>
<evidence type="ECO:0000256" key="1">
    <source>
        <dbReference type="SAM" id="Coils"/>
    </source>
</evidence>
<dbReference type="HOGENOM" id="CLU_292864_0_0_1"/>
<feature type="compositionally biased region" description="Low complexity" evidence="2">
    <location>
        <begin position="89"/>
        <end position="103"/>
    </location>
</feature>
<name>G0S1J4_CHATD</name>
<gene>
    <name evidence="3" type="ORF">CTHT_0013810</name>
</gene>
<dbReference type="RefSeq" id="XP_006691896.1">
    <property type="nucleotide sequence ID" value="XM_006691833.1"/>
</dbReference>
<evidence type="ECO:0000313" key="4">
    <source>
        <dbReference type="Proteomes" id="UP000008066"/>
    </source>
</evidence>
<feature type="coiled-coil region" evidence="1">
    <location>
        <begin position="751"/>
        <end position="817"/>
    </location>
</feature>
<evidence type="ECO:0000313" key="3">
    <source>
        <dbReference type="EMBL" id="EGS22904.1"/>
    </source>
</evidence>
<dbReference type="Proteomes" id="UP000008066">
    <property type="component" value="Unassembled WGS sequence"/>
</dbReference>
<feature type="compositionally biased region" description="Basic residues" evidence="2">
    <location>
        <begin position="1027"/>
        <end position="1039"/>
    </location>
</feature>
<feature type="compositionally biased region" description="Acidic residues" evidence="2">
    <location>
        <begin position="442"/>
        <end position="459"/>
    </location>
</feature>
<dbReference type="OrthoDB" id="4448936at2759"/>
<dbReference type="PANTHER" id="PTHR24216">
    <property type="entry name" value="PAXILLIN-RELATED"/>
    <property type="match status" value="1"/>
</dbReference>
<feature type="region of interest" description="Disordered" evidence="2">
    <location>
        <begin position="1"/>
        <end position="143"/>
    </location>
</feature>
<protein>
    <submittedName>
        <fullName evidence="3">Uncharacterized protein</fullName>
    </submittedName>
</protein>
<dbReference type="eggNOG" id="ENOG502RJG3">
    <property type="taxonomic scope" value="Eukaryota"/>
</dbReference>
<feature type="compositionally biased region" description="Pro residues" evidence="2">
    <location>
        <begin position="106"/>
        <end position="125"/>
    </location>
</feature>
<accession>G0S1J4</accession>
<feature type="compositionally biased region" description="Polar residues" evidence="2">
    <location>
        <begin position="323"/>
        <end position="335"/>
    </location>
</feature>
<proteinExistence type="predicted"/>
<feature type="compositionally biased region" description="Acidic residues" evidence="2">
    <location>
        <begin position="525"/>
        <end position="535"/>
    </location>
</feature>
<feature type="compositionally biased region" description="Gly residues" evidence="2">
    <location>
        <begin position="430"/>
        <end position="440"/>
    </location>
</feature>
<keyword evidence="4" id="KW-1185">Reference proteome</keyword>